<gene>
    <name evidence="3" type="primary">LOC113600503</name>
</gene>
<keyword evidence="2" id="KW-1185">Reference proteome</keyword>
<feature type="region of interest" description="Disordered" evidence="1">
    <location>
        <begin position="112"/>
        <end position="171"/>
    </location>
</feature>
<dbReference type="AlphaFoldDB" id="A0A6J1ZS12"/>
<proteinExistence type="predicted"/>
<protein>
    <submittedName>
        <fullName evidence="3">Translation initiation factor IF-2-like</fullName>
    </submittedName>
</protein>
<dbReference type="KEGG" id="aju:113600503"/>
<feature type="compositionally biased region" description="Basic residues" evidence="1">
    <location>
        <begin position="38"/>
        <end position="49"/>
    </location>
</feature>
<dbReference type="GeneID" id="113600503"/>
<accession>A0A6J1ZS12</accession>
<reference evidence="3" key="1">
    <citation type="submission" date="2025-08" db="UniProtKB">
        <authorList>
            <consortium name="RefSeq"/>
        </authorList>
    </citation>
    <scope>IDENTIFICATION</scope>
    <source>
        <tissue evidence="3">Blood</tissue>
    </source>
</reference>
<evidence type="ECO:0000313" key="2">
    <source>
        <dbReference type="Proteomes" id="UP001652583"/>
    </source>
</evidence>
<feature type="compositionally biased region" description="Gly residues" evidence="1">
    <location>
        <begin position="117"/>
        <end position="126"/>
    </location>
</feature>
<dbReference type="RefSeq" id="XP_026919404.1">
    <property type="nucleotide sequence ID" value="XM_027063603.2"/>
</dbReference>
<sequence>MSRAAAHGPGPAPPPRPRARARPPTWQLEPARGGTAPRRTRPGRTRKLSARVPGSRACAAPRRQSGCARDSDPRWLGGGRAASRLCSEALRPEPRNPELALRSAPWRSRRRSWKRGWGCGGSGPAGPGAALPDAGWGHRGGSRPQEEATCSHQARVGETRCPGGPGEPRGVEAVREDMRPVRLSARAAAARAVRGSGKLPGEMTGRVPAASRGGLALQAQHSCPRGRLWSHDQAQLTEMSPRLAGTRPGYRCTDLGLRNGIIRNKTSKGRLGGSVC</sequence>
<evidence type="ECO:0000313" key="3">
    <source>
        <dbReference type="RefSeq" id="XP_026919404.1"/>
    </source>
</evidence>
<evidence type="ECO:0000256" key="1">
    <source>
        <dbReference type="SAM" id="MobiDB-lite"/>
    </source>
</evidence>
<organism evidence="2 3">
    <name type="scientific">Acinonyx jubatus</name>
    <name type="common">Cheetah</name>
    <dbReference type="NCBI Taxonomy" id="32536"/>
    <lineage>
        <taxon>Eukaryota</taxon>
        <taxon>Metazoa</taxon>
        <taxon>Chordata</taxon>
        <taxon>Craniata</taxon>
        <taxon>Vertebrata</taxon>
        <taxon>Euteleostomi</taxon>
        <taxon>Mammalia</taxon>
        <taxon>Eutheria</taxon>
        <taxon>Laurasiatheria</taxon>
        <taxon>Carnivora</taxon>
        <taxon>Feliformia</taxon>
        <taxon>Felidae</taxon>
        <taxon>Felinae</taxon>
        <taxon>Acinonyx</taxon>
    </lineage>
</organism>
<name>A0A6J1ZS12_ACIJB</name>
<feature type="region of interest" description="Disordered" evidence="1">
    <location>
        <begin position="1"/>
        <end position="78"/>
    </location>
</feature>
<dbReference type="Proteomes" id="UP001652583">
    <property type="component" value="Chromosome F2"/>
</dbReference>